<evidence type="ECO:0008006" key="3">
    <source>
        <dbReference type="Google" id="ProtNLM"/>
    </source>
</evidence>
<protein>
    <recommendedName>
        <fullName evidence="3">Aspartate racemase</fullName>
    </recommendedName>
</protein>
<sequence length="222" mass="25543">MDTTTLALLGLGSRSTSFYIRQLNKLYNEKKGGYSTCPFKLLNANFNTINPLLPNTSQQLDTIINNYILEIEKLDIEHMLIPNITLHETIDRLNISTKIIHPVHVTVLKIKQTPYIKIVLFGSLHTLESSYIRSIFKANNIQIILPLKEDRLFIDEVRKKVYSETETDELIKKYHLIIEKYTTNYPVVLACTELSILKPKEKNALLLDMAQIQIKEAVKTSL</sequence>
<dbReference type="GO" id="GO:0016855">
    <property type="term" value="F:racemase and epimerase activity, acting on amino acids and derivatives"/>
    <property type="evidence" value="ECO:0007669"/>
    <property type="project" value="InterPro"/>
</dbReference>
<accession>A0A176SYC6</accession>
<gene>
    <name evidence="1" type="ORF">LPB303_15610</name>
</gene>
<dbReference type="STRING" id="1333662.LPB303_15610"/>
<keyword evidence="2" id="KW-1185">Reference proteome</keyword>
<name>A0A176SYC6_9FLAO</name>
<organism evidence="1 2">
    <name type="scientific">Polaribacter atrinae</name>
    <dbReference type="NCBI Taxonomy" id="1333662"/>
    <lineage>
        <taxon>Bacteria</taxon>
        <taxon>Pseudomonadati</taxon>
        <taxon>Bacteroidota</taxon>
        <taxon>Flavobacteriia</taxon>
        <taxon>Flavobacteriales</taxon>
        <taxon>Flavobacteriaceae</taxon>
    </lineage>
</organism>
<evidence type="ECO:0000313" key="1">
    <source>
        <dbReference type="EMBL" id="OAD40684.1"/>
    </source>
</evidence>
<dbReference type="Proteomes" id="UP000076923">
    <property type="component" value="Unassembled WGS sequence"/>
</dbReference>
<dbReference type="InterPro" id="IPR001920">
    <property type="entry name" value="Asp/Glu_race"/>
</dbReference>
<dbReference type="EMBL" id="LVWE01000085">
    <property type="protein sequence ID" value="OAD40684.1"/>
    <property type="molecule type" value="Genomic_DNA"/>
</dbReference>
<comment type="caution">
    <text evidence="1">The sequence shown here is derived from an EMBL/GenBank/DDBJ whole genome shotgun (WGS) entry which is preliminary data.</text>
</comment>
<dbReference type="Gene3D" id="3.40.50.1860">
    <property type="match status" value="2"/>
</dbReference>
<proteinExistence type="predicted"/>
<dbReference type="SUPFAM" id="SSF53681">
    <property type="entry name" value="Aspartate/glutamate racemase"/>
    <property type="match status" value="2"/>
</dbReference>
<evidence type="ECO:0000313" key="2">
    <source>
        <dbReference type="Proteomes" id="UP000076923"/>
    </source>
</evidence>
<dbReference type="OrthoDB" id="9803739at2"/>
<dbReference type="RefSeq" id="WP_068452302.1">
    <property type="nucleotide sequence ID" value="NZ_CP150660.1"/>
</dbReference>
<dbReference type="AlphaFoldDB" id="A0A176SYC6"/>
<reference evidence="1 2" key="1">
    <citation type="submission" date="2016-02" db="EMBL/GenBank/DDBJ databases">
        <title>Draft genome sequence of Polaribacter atrinae KACC17473.</title>
        <authorList>
            <person name="Shin S.-K."/>
            <person name="Yi H."/>
        </authorList>
    </citation>
    <scope>NUCLEOTIDE SEQUENCE [LARGE SCALE GENOMIC DNA]</scope>
    <source>
        <strain evidence="1 2">KACC 17473</strain>
    </source>
</reference>